<feature type="domain" description="HTH La-type RNA-binding" evidence="4">
    <location>
        <begin position="267"/>
        <end position="358"/>
    </location>
</feature>
<dbReference type="InterPro" id="IPR036390">
    <property type="entry name" value="WH_DNA-bd_sf"/>
</dbReference>
<evidence type="ECO:0000313" key="6">
    <source>
        <dbReference type="Proteomes" id="UP001165122"/>
    </source>
</evidence>
<feature type="compositionally biased region" description="Pro residues" evidence="3">
    <location>
        <begin position="22"/>
        <end position="33"/>
    </location>
</feature>
<dbReference type="PANTHER" id="PTHR22792:SF132">
    <property type="entry name" value="LA-RELATED PROTEIN 1"/>
    <property type="match status" value="1"/>
</dbReference>
<evidence type="ECO:0000259" key="4">
    <source>
        <dbReference type="PROSITE" id="PS50961"/>
    </source>
</evidence>
<feature type="compositionally biased region" description="Basic and acidic residues" evidence="3">
    <location>
        <begin position="101"/>
        <end position="123"/>
    </location>
</feature>
<feature type="compositionally biased region" description="Low complexity" evidence="3">
    <location>
        <begin position="50"/>
        <end position="89"/>
    </location>
</feature>
<dbReference type="InterPro" id="IPR036388">
    <property type="entry name" value="WH-like_DNA-bd_sf"/>
</dbReference>
<dbReference type="EMBL" id="BRXW01000104">
    <property type="protein sequence ID" value="GMI06738.1"/>
    <property type="molecule type" value="Genomic_DNA"/>
</dbReference>
<dbReference type="InterPro" id="IPR006630">
    <property type="entry name" value="La_HTH"/>
</dbReference>
<dbReference type="Proteomes" id="UP001165122">
    <property type="component" value="Unassembled WGS sequence"/>
</dbReference>
<reference evidence="6" key="1">
    <citation type="journal article" date="2023" name="Commun. Biol.">
        <title>Genome analysis of Parmales, the sister group of diatoms, reveals the evolutionary specialization of diatoms from phago-mixotrophs to photoautotrophs.</title>
        <authorList>
            <person name="Ban H."/>
            <person name="Sato S."/>
            <person name="Yoshikawa S."/>
            <person name="Yamada K."/>
            <person name="Nakamura Y."/>
            <person name="Ichinomiya M."/>
            <person name="Sato N."/>
            <person name="Blanc-Mathieu R."/>
            <person name="Endo H."/>
            <person name="Kuwata A."/>
            <person name="Ogata H."/>
        </authorList>
    </citation>
    <scope>NUCLEOTIDE SEQUENCE [LARGE SCALE GENOMIC DNA]</scope>
    <source>
        <strain evidence="6">NIES 3700</strain>
    </source>
</reference>
<keyword evidence="1 2" id="KW-0694">RNA-binding</keyword>
<evidence type="ECO:0000256" key="3">
    <source>
        <dbReference type="SAM" id="MobiDB-lite"/>
    </source>
</evidence>
<comment type="caution">
    <text evidence="5">The sequence shown here is derived from an EMBL/GenBank/DDBJ whole genome shotgun (WGS) entry which is preliminary data.</text>
</comment>
<gene>
    <name evidence="5" type="ORF">TrLO_g8040</name>
</gene>
<organism evidence="5 6">
    <name type="scientific">Triparma laevis f. longispina</name>
    <dbReference type="NCBI Taxonomy" id="1714387"/>
    <lineage>
        <taxon>Eukaryota</taxon>
        <taxon>Sar</taxon>
        <taxon>Stramenopiles</taxon>
        <taxon>Ochrophyta</taxon>
        <taxon>Bolidophyceae</taxon>
        <taxon>Parmales</taxon>
        <taxon>Triparmaceae</taxon>
        <taxon>Triparma</taxon>
    </lineage>
</organism>
<feature type="compositionally biased region" description="Pro residues" evidence="3">
    <location>
        <begin position="135"/>
        <end position="155"/>
    </location>
</feature>
<feature type="compositionally biased region" description="Low complexity" evidence="3">
    <location>
        <begin position="207"/>
        <end position="225"/>
    </location>
</feature>
<dbReference type="PANTHER" id="PTHR22792">
    <property type="entry name" value="LUPUS LA PROTEIN-RELATED"/>
    <property type="match status" value="1"/>
</dbReference>
<feature type="compositionally biased region" description="Pro residues" evidence="3">
    <location>
        <begin position="185"/>
        <end position="206"/>
    </location>
</feature>
<accession>A0A9W7CDK5</accession>
<evidence type="ECO:0000256" key="2">
    <source>
        <dbReference type="PROSITE-ProRule" id="PRU00332"/>
    </source>
</evidence>
<feature type="compositionally biased region" description="Basic residues" evidence="3">
    <location>
        <begin position="240"/>
        <end position="255"/>
    </location>
</feature>
<keyword evidence="6" id="KW-1185">Reference proteome</keyword>
<name>A0A9W7CDK5_9STRA</name>
<dbReference type="AlphaFoldDB" id="A0A9W7CDK5"/>
<dbReference type="SMART" id="SM00715">
    <property type="entry name" value="LA"/>
    <property type="match status" value="1"/>
</dbReference>
<dbReference type="GO" id="GO:0003723">
    <property type="term" value="F:RNA binding"/>
    <property type="evidence" value="ECO:0007669"/>
    <property type="project" value="UniProtKB-UniRule"/>
</dbReference>
<dbReference type="GO" id="GO:0005737">
    <property type="term" value="C:cytoplasm"/>
    <property type="evidence" value="ECO:0007669"/>
    <property type="project" value="UniProtKB-ARBA"/>
</dbReference>
<dbReference type="CDD" id="cd07323">
    <property type="entry name" value="LAM"/>
    <property type="match status" value="1"/>
</dbReference>
<feature type="region of interest" description="Disordered" evidence="3">
    <location>
        <begin position="1"/>
        <end position="265"/>
    </location>
</feature>
<sequence>MSQPQPFAAWGLTPASKTLQTPAPPVAPIPSTPSTPLSLQGAWLSRKKLSSSNPPSPASSAPAGPSPLPSSNVVSVVTPTATPAPVTEKPPARKLSYADMLKAKQEKEEKKTEEEKKKNKEESPSQSTELSKPSVSPPTSPPTPTTSPPMSPPTFRPVNASSVGGIEDLSSLQLNSDSADSADSSPPPSLPTPAPTASPPDSPSPTTPRDMPMSPTNPNSPPTSTVLVPSVQSSPPRPKPLQKKKKKTQKQKNQKQQKQPRYTPTQSEWKAYYNRCAVAQVEYYFTEENLVRDVFLRSRMDVEGFVPLSLIVSFNAIRKLGVDYNTLRSLLVTSPYLDIDLENELVRLKSDWCQWLLSVDGSEVRGCPKYIKVNYAKAAASALTPPNPHLSNGNTTPPSLTRSDASSSSCSSDVGQEIC</sequence>
<dbReference type="SUPFAM" id="SSF46785">
    <property type="entry name" value="Winged helix' DNA-binding domain"/>
    <property type="match status" value="1"/>
</dbReference>
<protein>
    <recommendedName>
        <fullName evidence="4">HTH La-type RNA-binding domain-containing protein</fullName>
    </recommendedName>
</protein>
<dbReference type="PROSITE" id="PS50961">
    <property type="entry name" value="HTH_LA"/>
    <property type="match status" value="1"/>
</dbReference>
<feature type="compositionally biased region" description="Polar residues" evidence="3">
    <location>
        <begin position="389"/>
        <end position="398"/>
    </location>
</feature>
<evidence type="ECO:0000313" key="5">
    <source>
        <dbReference type="EMBL" id="GMI06738.1"/>
    </source>
</evidence>
<dbReference type="Gene3D" id="1.10.10.10">
    <property type="entry name" value="Winged helix-like DNA-binding domain superfamily/Winged helix DNA-binding domain"/>
    <property type="match status" value="1"/>
</dbReference>
<dbReference type="Pfam" id="PF05383">
    <property type="entry name" value="La"/>
    <property type="match status" value="1"/>
</dbReference>
<dbReference type="OrthoDB" id="340227at2759"/>
<feature type="compositionally biased region" description="Low complexity" evidence="3">
    <location>
        <begin position="399"/>
        <end position="412"/>
    </location>
</feature>
<feature type="region of interest" description="Disordered" evidence="3">
    <location>
        <begin position="386"/>
        <end position="419"/>
    </location>
</feature>
<feature type="compositionally biased region" description="Low complexity" evidence="3">
    <location>
        <begin position="169"/>
        <end position="184"/>
    </location>
</feature>
<dbReference type="InterPro" id="IPR045180">
    <property type="entry name" value="La_dom_prot"/>
</dbReference>
<proteinExistence type="predicted"/>
<evidence type="ECO:0000256" key="1">
    <source>
        <dbReference type="ARBA" id="ARBA00022884"/>
    </source>
</evidence>